<dbReference type="Proteomes" id="UP001595533">
    <property type="component" value="Unassembled WGS sequence"/>
</dbReference>
<keyword evidence="3 6" id="KW-0560">Oxidoreductase</keyword>
<protein>
    <recommendedName>
        <fullName evidence="6">FMN dependent NADH:quinone oxidoreductase</fullName>
        <ecNumber evidence="6">1.6.5.-</ecNumber>
    </recommendedName>
    <alternativeName>
        <fullName evidence="6">Azo-dye reductase</fullName>
    </alternativeName>
    <alternativeName>
        <fullName evidence="6">FMN-dependent NADH-azo compound oxidoreductase</fullName>
    </alternativeName>
    <alternativeName>
        <fullName evidence="6">FMN-dependent NADH-azoreductase</fullName>
        <ecNumber evidence="6">1.7.1.17</ecNumber>
    </alternativeName>
</protein>
<dbReference type="Pfam" id="PF02525">
    <property type="entry name" value="Flavodoxin_2"/>
    <property type="match status" value="1"/>
</dbReference>
<comment type="caution">
    <text evidence="6">Lacks conserved residue(s) required for the propagation of feature annotation.</text>
</comment>
<comment type="function">
    <text evidence="6">Quinone reductase that provides resistance to thiol-specific stress caused by electrophilic quinones.</text>
</comment>
<feature type="binding site" evidence="6">
    <location>
        <position position="11"/>
    </location>
    <ligand>
        <name>FMN</name>
        <dbReference type="ChEBI" id="CHEBI:58210"/>
    </ligand>
</feature>
<keyword evidence="2 6" id="KW-0288">FMN</keyword>
<evidence type="ECO:0000313" key="8">
    <source>
        <dbReference type="EMBL" id="MFC3195715.1"/>
    </source>
</evidence>
<dbReference type="InterPro" id="IPR003680">
    <property type="entry name" value="Flavodoxin_fold"/>
</dbReference>
<keyword evidence="4 6" id="KW-0520">NAD</keyword>
<comment type="catalytic activity">
    <reaction evidence="6">
        <text>2 a quinone + NADH + H(+) = 2 a 1,4-benzosemiquinone + NAD(+)</text>
        <dbReference type="Rhea" id="RHEA:65952"/>
        <dbReference type="ChEBI" id="CHEBI:15378"/>
        <dbReference type="ChEBI" id="CHEBI:57540"/>
        <dbReference type="ChEBI" id="CHEBI:57945"/>
        <dbReference type="ChEBI" id="CHEBI:132124"/>
        <dbReference type="ChEBI" id="CHEBI:134225"/>
    </reaction>
</comment>
<comment type="caution">
    <text evidence="8">The sequence shown here is derived from an EMBL/GenBank/DDBJ whole genome shotgun (WGS) entry which is preliminary data.</text>
</comment>
<dbReference type="HAMAP" id="MF_01216">
    <property type="entry name" value="Azoreductase_type1"/>
    <property type="match status" value="1"/>
</dbReference>
<feature type="domain" description="Flavodoxin-like fold" evidence="7">
    <location>
        <begin position="3"/>
        <end position="189"/>
    </location>
</feature>
<evidence type="ECO:0000256" key="4">
    <source>
        <dbReference type="ARBA" id="ARBA00023027"/>
    </source>
</evidence>
<evidence type="ECO:0000256" key="2">
    <source>
        <dbReference type="ARBA" id="ARBA00022643"/>
    </source>
</evidence>
<dbReference type="InterPro" id="IPR029039">
    <property type="entry name" value="Flavoprotein-like_sf"/>
</dbReference>
<dbReference type="InterPro" id="IPR050104">
    <property type="entry name" value="FMN-dep_NADH:Q_OxRdtase_AzoR1"/>
</dbReference>
<dbReference type="EMBL" id="JBHRTS010000010">
    <property type="protein sequence ID" value="MFC3195715.1"/>
    <property type="molecule type" value="Genomic_DNA"/>
</dbReference>
<comment type="function">
    <text evidence="6">Also exhibits azoreductase activity. Catalyzes the reductive cleavage of the azo bond in aromatic azo compounds to the corresponding amines.</text>
</comment>
<dbReference type="EC" id="1.7.1.17" evidence="6"/>
<name>A0ABV7JFQ0_9GAMM</name>
<organism evidence="8 9">
    <name type="scientific">Marinicella sediminis</name>
    <dbReference type="NCBI Taxonomy" id="1792834"/>
    <lineage>
        <taxon>Bacteria</taxon>
        <taxon>Pseudomonadati</taxon>
        <taxon>Pseudomonadota</taxon>
        <taxon>Gammaproteobacteria</taxon>
        <taxon>Lysobacterales</taxon>
        <taxon>Marinicellaceae</taxon>
        <taxon>Marinicella</taxon>
    </lineage>
</organism>
<comment type="cofactor">
    <cofactor evidence="6">
        <name>FMN</name>
        <dbReference type="ChEBI" id="CHEBI:58210"/>
    </cofactor>
    <text evidence="6">Binds 1 FMN per subunit.</text>
</comment>
<sequence>MYKNILIIHSSGRQTESITRRLTGEVLARIKQQHPAVKVTERDLVHGLPFVNEKWIGANFTAADERTHQQSEALQESDQLVAEIQRADWVIIGSPIYNFSVPAVLKAWIDQVARAQLTFRYTAAGPEGLLKHKKAILVMASGGVPIGSDMDFGTPYLQQVMGFLGIDDVTVLDANHHEAEQLEQLMDHLTAANETHHQETHNG</sequence>
<dbReference type="Gene3D" id="3.40.50.360">
    <property type="match status" value="1"/>
</dbReference>
<reference evidence="9" key="1">
    <citation type="journal article" date="2019" name="Int. J. Syst. Evol. Microbiol.">
        <title>The Global Catalogue of Microorganisms (GCM) 10K type strain sequencing project: providing services to taxonomists for standard genome sequencing and annotation.</title>
        <authorList>
            <consortium name="The Broad Institute Genomics Platform"/>
            <consortium name="The Broad Institute Genome Sequencing Center for Infectious Disease"/>
            <person name="Wu L."/>
            <person name="Ma J."/>
        </authorList>
    </citation>
    <scope>NUCLEOTIDE SEQUENCE [LARGE SCALE GENOMIC DNA]</scope>
    <source>
        <strain evidence="9">KCTC 42953</strain>
    </source>
</reference>
<keyword evidence="1 6" id="KW-0285">Flavoprotein</keyword>
<accession>A0ABV7JFQ0</accession>
<dbReference type="EC" id="1.6.5.-" evidence="6"/>
<dbReference type="InterPro" id="IPR023048">
    <property type="entry name" value="NADH:quinone_OxRdtase_FMN_depd"/>
</dbReference>
<evidence type="ECO:0000313" key="9">
    <source>
        <dbReference type="Proteomes" id="UP001595533"/>
    </source>
</evidence>
<keyword evidence="9" id="KW-1185">Reference proteome</keyword>
<evidence type="ECO:0000256" key="5">
    <source>
        <dbReference type="ARBA" id="ARBA00048542"/>
    </source>
</evidence>
<dbReference type="PANTHER" id="PTHR43741">
    <property type="entry name" value="FMN-DEPENDENT NADH-AZOREDUCTASE 1"/>
    <property type="match status" value="1"/>
</dbReference>
<comment type="catalytic activity">
    <reaction evidence="5">
        <text>N,N-dimethyl-1,4-phenylenediamine + anthranilate + 2 NAD(+) = 2-(4-dimethylaminophenyl)diazenylbenzoate + 2 NADH + 2 H(+)</text>
        <dbReference type="Rhea" id="RHEA:55872"/>
        <dbReference type="ChEBI" id="CHEBI:15378"/>
        <dbReference type="ChEBI" id="CHEBI:15783"/>
        <dbReference type="ChEBI" id="CHEBI:16567"/>
        <dbReference type="ChEBI" id="CHEBI:57540"/>
        <dbReference type="ChEBI" id="CHEBI:57945"/>
        <dbReference type="ChEBI" id="CHEBI:71579"/>
        <dbReference type="EC" id="1.7.1.17"/>
    </reaction>
    <physiologicalReaction direction="right-to-left" evidence="5">
        <dbReference type="Rhea" id="RHEA:55874"/>
    </physiologicalReaction>
</comment>
<dbReference type="SUPFAM" id="SSF52218">
    <property type="entry name" value="Flavoproteins"/>
    <property type="match status" value="1"/>
</dbReference>
<dbReference type="PANTHER" id="PTHR43741:SF2">
    <property type="entry name" value="FMN-DEPENDENT NADH:QUINONE OXIDOREDUCTASE"/>
    <property type="match status" value="1"/>
</dbReference>
<dbReference type="RefSeq" id="WP_077412500.1">
    <property type="nucleotide sequence ID" value="NZ_JBHRTS010000010.1"/>
</dbReference>
<comment type="similarity">
    <text evidence="6">Belongs to the azoreductase type 1 family.</text>
</comment>
<evidence type="ECO:0000259" key="7">
    <source>
        <dbReference type="Pfam" id="PF02525"/>
    </source>
</evidence>
<gene>
    <name evidence="6" type="primary">azoR</name>
    <name evidence="8" type="ORF">ACFODZ_15780</name>
</gene>
<proteinExistence type="inferred from homology"/>
<evidence type="ECO:0000256" key="3">
    <source>
        <dbReference type="ARBA" id="ARBA00023002"/>
    </source>
</evidence>
<comment type="subunit">
    <text evidence="6">Homodimer.</text>
</comment>
<evidence type="ECO:0000256" key="6">
    <source>
        <dbReference type="HAMAP-Rule" id="MF_01216"/>
    </source>
</evidence>
<evidence type="ECO:0000256" key="1">
    <source>
        <dbReference type="ARBA" id="ARBA00022630"/>
    </source>
</evidence>